<organism evidence="1 2">
    <name type="scientific">Wandonia haliotis</name>
    <dbReference type="NCBI Taxonomy" id="574963"/>
    <lineage>
        <taxon>Bacteria</taxon>
        <taxon>Pseudomonadati</taxon>
        <taxon>Bacteroidota</taxon>
        <taxon>Flavobacteriia</taxon>
        <taxon>Flavobacteriales</taxon>
        <taxon>Crocinitomicaceae</taxon>
        <taxon>Wandonia</taxon>
    </lineage>
</organism>
<keyword evidence="2" id="KW-1185">Reference proteome</keyword>
<dbReference type="Proteomes" id="UP001501126">
    <property type="component" value="Unassembled WGS sequence"/>
</dbReference>
<evidence type="ECO:0000313" key="1">
    <source>
        <dbReference type="EMBL" id="GAA0874427.1"/>
    </source>
</evidence>
<protein>
    <recommendedName>
        <fullName evidence="3">Repeat protein (TIGR03806 family)</fullName>
    </recommendedName>
</protein>
<dbReference type="RefSeq" id="WP_343785324.1">
    <property type="nucleotide sequence ID" value="NZ_BAAAFH010000003.1"/>
</dbReference>
<reference evidence="1 2" key="1">
    <citation type="journal article" date="2019" name="Int. J. Syst. Evol. Microbiol.">
        <title>The Global Catalogue of Microorganisms (GCM) 10K type strain sequencing project: providing services to taxonomists for standard genome sequencing and annotation.</title>
        <authorList>
            <consortium name="The Broad Institute Genomics Platform"/>
            <consortium name="The Broad Institute Genome Sequencing Center for Infectious Disease"/>
            <person name="Wu L."/>
            <person name="Ma J."/>
        </authorList>
    </citation>
    <scope>NUCLEOTIDE SEQUENCE [LARGE SCALE GENOMIC DNA]</scope>
    <source>
        <strain evidence="1 2">JCM 16083</strain>
    </source>
</reference>
<evidence type="ECO:0000313" key="2">
    <source>
        <dbReference type="Proteomes" id="UP001501126"/>
    </source>
</evidence>
<comment type="caution">
    <text evidence="1">The sequence shown here is derived from an EMBL/GenBank/DDBJ whole genome shotgun (WGS) entry which is preliminary data.</text>
</comment>
<evidence type="ECO:0008006" key="3">
    <source>
        <dbReference type="Google" id="ProtNLM"/>
    </source>
</evidence>
<accession>A0ABN1MMB9</accession>
<dbReference type="PROSITE" id="PS51257">
    <property type="entry name" value="PROKAR_LIPOPROTEIN"/>
    <property type="match status" value="1"/>
</dbReference>
<sequence>MNRILLPLATVFILSVFSCKKEVETITPMVKPAVNPELGPMPYQKLSDYGFFKGDMKNQIPEDELFSYEPISSLFTDYAKKKRFIRMPEGGEKATFVEGNKLLDFPIGTILIKNFYYDNVLPGNTTRIIETRLLIKEASGWIFAEYVWNDEQTEAYLDMNGSYTEISWMENGVQKSTNYRIPSETECLICHKFNSNPIPIGVKPQHMNKLHQYASGMKNQLQEMVDKGYLEGGFSENYVSLVDYKDQSEPVDLRLRSYLDINCAHCHSENSHCDYRPLRLAYSETTELSNLGVCVEPDEQINSALVYIVAPSNTARSVMHFRLSSTSEATRMPLLGRSIVHEEGVQLLEEWINTLSPCGG</sequence>
<gene>
    <name evidence="1" type="ORF">GCM10009118_08350</name>
</gene>
<proteinExistence type="predicted"/>
<dbReference type="EMBL" id="BAAAFH010000003">
    <property type="protein sequence ID" value="GAA0874427.1"/>
    <property type="molecule type" value="Genomic_DNA"/>
</dbReference>
<name>A0ABN1MMB9_9FLAO</name>